<reference evidence="1 2" key="1">
    <citation type="submission" date="2023-09" db="EMBL/GenBank/DDBJ databases">
        <authorList>
            <person name="Qi X."/>
        </authorList>
    </citation>
    <scope>NUCLEOTIDE SEQUENCE [LARGE SCALE GENOMIC DNA]</scope>
    <source>
        <strain evidence="1 2">S1-1</strain>
    </source>
</reference>
<dbReference type="RefSeq" id="WP_348396362.1">
    <property type="nucleotide sequence ID" value="NZ_CP136600.1"/>
</dbReference>
<dbReference type="Proteomes" id="UP001301442">
    <property type="component" value="Chromosome"/>
</dbReference>
<evidence type="ECO:0000313" key="2">
    <source>
        <dbReference type="Proteomes" id="UP001301442"/>
    </source>
</evidence>
<protein>
    <submittedName>
        <fullName evidence="1">Uncharacterized protein</fullName>
    </submittedName>
</protein>
<evidence type="ECO:0000313" key="1">
    <source>
        <dbReference type="EMBL" id="WOH37575.1"/>
    </source>
</evidence>
<keyword evidence="2" id="KW-1185">Reference proteome</keyword>
<accession>A0ABZ0GPB4</accession>
<sequence length="67" mass="7450">MINAIEFPVRNHKQQLAKSAINHHFKNVARLEDIQILIADDIPSNIEIVTGTLKGKFKVKAANNANS</sequence>
<gene>
    <name evidence="1" type="ORF">RI844_19775</name>
</gene>
<proteinExistence type="predicted"/>
<organism evidence="1 2">
    <name type="scientific">Thalassotalea fonticola</name>
    <dbReference type="NCBI Taxonomy" id="3065649"/>
    <lineage>
        <taxon>Bacteria</taxon>
        <taxon>Pseudomonadati</taxon>
        <taxon>Pseudomonadota</taxon>
        <taxon>Gammaproteobacteria</taxon>
        <taxon>Alteromonadales</taxon>
        <taxon>Colwelliaceae</taxon>
        <taxon>Thalassotalea</taxon>
    </lineage>
</organism>
<dbReference type="EMBL" id="CP136600">
    <property type="protein sequence ID" value="WOH37575.1"/>
    <property type="molecule type" value="Genomic_DNA"/>
</dbReference>
<name>A0ABZ0GPB4_9GAMM</name>